<comment type="caution">
    <text evidence="3">The sequence shown here is derived from an EMBL/GenBank/DDBJ whole genome shotgun (WGS) entry which is preliminary data.</text>
</comment>
<dbReference type="GO" id="GO:0016740">
    <property type="term" value="F:transferase activity"/>
    <property type="evidence" value="ECO:0007669"/>
    <property type="project" value="UniProtKB-KW"/>
</dbReference>
<dbReference type="SUPFAM" id="SSF53756">
    <property type="entry name" value="UDP-Glycosyltransferase/glycogen phosphorylase"/>
    <property type="match status" value="1"/>
</dbReference>
<dbReference type="Gene3D" id="3.40.50.2000">
    <property type="entry name" value="Glycogen Phosphorylase B"/>
    <property type="match status" value="2"/>
</dbReference>
<accession>A0A561VIF2</accession>
<dbReference type="CDD" id="cd03820">
    <property type="entry name" value="GT4_AmsD-like"/>
    <property type="match status" value="1"/>
</dbReference>
<evidence type="ECO:0000313" key="3">
    <source>
        <dbReference type="EMBL" id="TWG11389.1"/>
    </source>
</evidence>
<keyword evidence="4" id="KW-1185">Reference proteome</keyword>
<sequence length="403" mass="45088">MSISRWLTRHPSLWAVKIRYVLHNAYGTGGTIRTVVNQANALCATHDVEIASVYRSAQAPVFRLDPRVRLVSLTDLREDGSRWTDPAGTNSRFWRKTRRFRSPLPHRADFRYKRWDPLVDLRVLDYFRAESDGVLVTTRPALNLMSAWFAPRRLVRVAQDHLNFRSYPAPLQAAIVRAYPRLDAVSVLTRADLAAYREALGDSVRLEHIPNGTPAPDGVPEGERAAVVVAAGRLTRQKGFDLLIDAFQRVHAEHPRWRLDIFGEGRARPKLTARIAERGLDGVVRLRGRTRELDREMARASVFVLSSRREGLPMVLLEAMRTGLPVVSFDCPTGPAEVVEDGVNGVLVPAEDVAELAAGLSRLIGDAGERARMGQAARQTGARYAMPVIAARWVELFAQLSRR</sequence>
<evidence type="ECO:0000313" key="4">
    <source>
        <dbReference type="Proteomes" id="UP000320239"/>
    </source>
</evidence>
<feature type="domain" description="Glycosyl transferase family 1" evidence="2">
    <location>
        <begin position="223"/>
        <end position="379"/>
    </location>
</feature>
<evidence type="ECO:0000259" key="2">
    <source>
        <dbReference type="Pfam" id="PF00534"/>
    </source>
</evidence>
<reference evidence="3 4" key="1">
    <citation type="submission" date="2019-06" db="EMBL/GenBank/DDBJ databases">
        <title>Sequencing the genomes of 1000 actinobacteria strains.</title>
        <authorList>
            <person name="Klenk H.-P."/>
        </authorList>
    </citation>
    <scope>NUCLEOTIDE SEQUENCE [LARGE SCALE GENOMIC DNA]</scope>
    <source>
        <strain evidence="3 4">DSM 43866</strain>
    </source>
</reference>
<evidence type="ECO:0000256" key="1">
    <source>
        <dbReference type="ARBA" id="ARBA00022679"/>
    </source>
</evidence>
<keyword evidence="1 3" id="KW-0808">Transferase</keyword>
<protein>
    <submittedName>
        <fullName evidence="3">Glycosyltransferase involved in cell wall biosynthesis</fullName>
    </submittedName>
</protein>
<dbReference type="Proteomes" id="UP000320239">
    <property type="component" value="Unassembled WGS sequence"/>
</dbReference>
<organism evidence="3 4">
    <name type="scientific">Actinoplanes teichomyceticus</name>
    <dbReference type="NCBI Taxonomy" id="1867"/>
    <lineage>
        <taxon>Bacteria</taxon>
        <taxon>Bacillati</taxon>
        <taxon>Actinomycetota</taxon>
        <taxon>Actinomycetes</taxon>
        <taxon>Micromonosporales</taxon>
        <taxon>Micromonosporaceae</taxon>
        <taxon>Actinoplanes</taxon>
    </lineage>
</organism>
<dbReference type="PANTHER" id="PTHR12526">
    <property type="entry name" value="GLYCOSYLTRANSFERASE"/>
    <property type="match status" value="1"/>
</dbReference>
<proteinExistence type="predicted"/>
<dbReference type="Pfam" id="PF00534">
    <property type="entry name" value="Glycos_transf_1"/>
    <property type="match status" value="1"/>
</dbReference>
<dbReference type="EMBL" id="VIWY01000006">
    <property type="protein sequence ID" value="TWG11389.1"/>
    <property type="molecule type" value="Genomic_DNA"/>
</dbReference>
<dbReference type="PANTHER" id="PTHR12526:SF627">
    <property type="entry name" value="D-RHAMNOSYLTRANSFERASE WBPZ"/>
    <property type="match status" value="1"/>
</dbReference>
<dbReference type="AlphaFoldDB" id="A0A561VIF2"/>
<name>A0A561VIF2_ACTTI</name>
<dbReference type="InterPro" id="IPR001296">
    <property type="entry name" value="Glyco_trans_1"/>
</dbReference>
<gene>
    <name evidence="3" type="ORF">FHX34_106119</name>
</gene>